<dbReference type="Pfam" id="PF09976">
    <property type="entry name" value="TPR_21"/>
    <property type="match status" value="1"/>
</dbReference>
<dbReference type="InterPro" id="IPR018704">
    <property type="entry name" value="SecYEG/CpoB_TPR"/>
</dbReference>
<organism evidence="10 11">
    <name type="scientific">Rhodoferax aquaticus</name>
    <dbReference type="NCBI Taxonomy" id="2527691"/>
    <lineage>
        <taxon>Bacteria</taxon>
        <taxon>Pseudomonadati</taxon>
        <taxon>Pseudomonadota</taxon>
        <taxon>Betaproteobacteria</taxon>
        <taxon>Burkholderiales</taxon>
        <taxon>Comamonadaceae</taxon>
        <taxon>Rhodoferax</taxon>
    </lineage>
</organism>
<evidence type="ECO:0000259" key="9">
    <source>
        <dbReference type="Pfam" id="PF09976"/>
    </source>
</evidence>
<keyword evidence="5 8" id="KW-1133">Transmembrane helix</keyword>
<dbReference type="RefSeq" id="WP_142811891.1">
    <property type="nucleotide sequence ID" value="NZ_CP036282.1"/>
</dbReference>
<dbReference type="InterPro" id="IPR026039">
    <property type="entry name" value="YfgM"/>
</dbReference>
<evidence type="ECO:0000313" key="11">
    <source>
        <dbReference type="Proteomes" id="UP000317365"/>
    </source>
</evidence>
<gene>
    <name evidence="10" type="ORF">EXZ61_11420</name>
</gene>
<evidence type="ECO:0000256" key="2">
    <source>
        <dbReference type="ARBA" id="ARBA00004236"/>
    </source>
</evidence>
<comment type="subcellular location">
    <subcellularLocation>
        <location evidence="2">Cell membrane</location>
    </subcellularLocation>
    <subcellularLocation>
        <location evidence="1">Membrane</location>
        <topology evidence="1">Single-pass membrane protein</topology>
    </subcellularLocation>
</comment>
<dbReference type="AlphaFoldDB" id="A0A515EPX8"/>
<evidence type="ECO:0000256" key="3">
    <source>
        <dbReference type="ARBA" id="ARBA00022475"/>
    </source>
</evidence>
<accession>A0A515EPX8</accession>
<evidence type="ECO:0000256" key="1">
    <source>
        <dbReference type="ARBA" id="ARBA00004167"/>
    </source>
</evidence>
<evidence type="ECO:0000256" key="8">
    <source>
        <dbReference type="SAM" id="Phobius"/>
    </source>
</evidence>
<dbReference type="EMBL" id="CP036282">
    <property type="protein sequence ID" value="QDL54731.1"/>
    <property type="molecule type" value="Genomic_DNA"/>
</dbReference>
<dbReference type="Proteomes" id="UP000317365">
    <property type="component" value="Chromosome"/>
</dbReference>
<reference evidence="11" key="1">
    <citation type="submission" date="2019-02" db="EMBL/GenBank/DDBJ databases">
        <title>Complete genome sequence of Rhodoferax sp. Gr-4.</title>
        <authorList>
            <person name="Jin L."/>
        </authorList>
    </citation>
    <scope>NUCLEOTIDE SEQUENCE [LARGE SCALE GENOMIC DNA]</scope>
    <source>
        <strain evidence="11">Gr-4</strain>
    </source>
</reference>
<dbReference type="PIRSF" id="PIRSF006170">
    <property type="entry name" value="YfgM"/>
    <property type="match status" value="1"/>
</dbReference>
<dbReference type="PANTHER" id="PTHR38035">
    <property type="entry name" value="UPF0070 PROTEIN YFGM"/>
    <property type="match status" value="1"/>
</dbReference>
<keyword evidence="4 8" id="KW-0812">Transmembrane</keyword>
<keyword evidence="11" id="KW-1185">Reference proteome</keyword>
<evidence type="ECO:0000256" key="4">
    <source>
        <dbReference type="ARBA" id="ARBA00022692"/>
    </source>
</evidence>
<proteinExistence type="predicted"/>
<dbReference type="PANTHER" id="PTHR38035:SF1">
    <property type="entry name" value="ANCILLARY SECYEG TRANSLOCON SUBUNIT"/>
    <property type="match status" value="1"/>
</dbReference>
<evidence type="ECO:0000313" key="10">
    <source>
        <dbReference type="EMBL" id="QDL54731.1"/>
    </source>
</evidence>
<evidence type="ECO:0000256" key="5">
    <source>
        <dbReference type="ARBA" id="ARBA00022989"/>
    </source>
</evidence>
<dbReference type="KEGG" id="rhg:EXZ61_11420"/>
<evidence type="ECO:0000256" key="6">
    <source>
        <dbReference type="ARBA" id="ARBA00023136"/>
    </source>
</evidence>
<keyword evidence="3" id="KW-1003">Cell membrane</keyword>
<feature type="transmembrane region" description="Helical" evidence="8">
    <location>
        <begin position="26"/>
        <end position="44"/>
    </location>
</feature>
<sequence>MANHLDLEEQEQLDQLKHFWAQYGNWITWVLIVVLGGFASWNGFQYWQRTQAVQAAALYDEVERMALSADSDKTIRAFEEMKARFGSTVYAQQAGLLASKTAEVAGNSQASLTALTWVAEKGADKGYAGVAKLRLASALIAQKSYDLAEKALQGLDADFEPLAQDRRGDIYAIQGKKTEAIAAYKAAYGMFDGRSDYRRLVEVKLNALGVHVDATLSKTIVEAAK</sequence>
<dbReference type="GO" id="GO:0044877">
    <property type="term" value="F:protein-containing complex binding"/>
    <property type="evidence" value="ECO:0007669"/>
    <property type="project" value="InterPro"/>
</dbReference>
<dbReference type="GO" id="GO:0005886">
    <property type="term" value="C:plasma membrane"/>
    <property type="evidence" value="ECO:0007669"/>
    <property type="project" value="UniProtKB-SubCell"/>
</dbReference>
<keyword evidence="6 8" id="KW-0472">Membrane</keyword>
<reference evidence="11" key="2">
    <citation type="journal article" date="2020" name="Int. J. Syst. Evol. Microbiol.">
        <title>Genomic insights into a novel species Rhodoferax aquaticus sp. nov., isolated from freshwater.</title>
        <authorList>
            <person name="Li T."/>
            <person name="Zhuo Y."/>
            <person name="Jin C.Z."/>
            <person name="Wu X."/>
            <person name="Ko S.R."/>
            <person name="Jin F.J."/>
            <person name="Ahn C.Y."/>
            <person name="Oh H.M."/>
            <person name="Lee H.G."/>
            <person name="Jin L."/>
        </authorList>
    </citation>
    <scope>NUCLEOTIDE SEQUENCE [LARGE SCALE GENOMIC DNA]</scope>
    <source>
        <strain evidence="11">Gr-4</strain>
    </source>
</reference>
<keyword evidence="7" id="KW-0143">Chaperone</keyword>
<feature type="domain" description="Ancillary SecYEG translocon subunit/Cell division coordinator CpoB TPR" evidence="9">
    <location>
        <begin position="17"/>
        <end position="209"/>
    </location>
</feature>
<name>A0A515EPX8_9BURK</name>
<protein>
    <submittedName>
        <fullName evidence="10">Tetratricopeptide repeat protein</fullName>
    </submittedName>
</protein>
<evidence type="ECO:0000256" key="7">
    <source>
        <dbReference type="ARBA" id="ARBA00023186"/>
    </source>
</evidence>